<sequence length="348" mass="37152">MAAGTPVSSAAAAAALPAPLDIVGRVRSTTARVMEAARHVSLGTEDAFAAAASELAAAATAAGIGAKDGAASTSVDWDAAGWHYCGDASAGGPLTCQYVFVLDSLNWCFWPSATSMEYDALAVGLRKAVEADPSVFSAERLQGATAADVRGWLAPHDVPEAEERAEMLRELGHVLAAEYGGQAANLVSACGQSACRLVALLASRLPGFRDETVYRGRRVFLYKRAQILAADVWAAYGRLTSGPSPFAFRDMASLTMFADYRVPQLLLPMGVLRYSPALEARIAAQEELCPGSEEEVEIRAASVQAVEKLRHAMGGTLLSVELDWLLWQRGERSKEKLPPHHRTRTVCY</sequence>
<dbReference type="PANTHER" id="PTHR21314">
    <property type="entry name" value="QUEUOSINE 5'-PHOSPHATE N-GLYCOSYLASE_HYDROLASE-RELATED"/>
    <property type="match status" value="1"/>
</dbReference>
<dbReference type="Proteomes" id="UP000323011">
    <property type="component" value="Unassembled WGS sequence"/>
</dbReference>
<comment type="function">
    <text evidence="6">Catalyzes the hydrolysis of queuosine 5'-phosphate, releasing the nucleobase queuine (q). Is required for salvage of queuine from exogenous queuosine (Q) that is imported and then converted to queuosine 5'-phosphate intracellularly.</text>
</comment>
<dbReference type="EMBL" id="VLTO01000076">
    <property type="protein sequence ID" value="KAA0168295.1"/>
    <property type="molecule type" value="Genomic_DNA"/>
</dbReference>
<dbReference type="OrthoDB" id="416777at2759"/>
<dbReference type="PANTHER" id="PTHR21314:SF0">
    <property type="entry name" value="QUEUOSINE 5'-PHOSPHATE N-GLYCOSYLASE_HYDROLASE"/>
    <property type="match status" value="1"/>
</dbReference>
<comment type="caution">
    <text evidence="8">The sequence shown here is derived from an EMBL/GenBank/DDBJ whole genome shotgun (WGS) entry which is preliminary data.</text>
</comment>
<dbReference type="AlphaFoldDB" id="A0A5A8DS31"/>
<organism evidence="8 9">
    <name type="scientific">Cafeteria roenbergensis</name>
    <name type="common">Marine flagellate</name>
    <dbReference type="NCBI Taxonomy" id="33653"/>
    <lineage>
        <taxon>Eukaryota</taxon>
        <taxon>Sar</taxon>
        <taxon>Stramenopiles</taxon>
        <taxon>Bigyra</taxon>
        <taxon>Opalozoa</taxon>
        <taxon>Bicosoecida</taxon>
        <taxon>Cafeteriaceae</taxon>
        <taxon>Cafeteria</taxon>
    </lineage>
</organism>
<evidence type="ECO:0000256" key="3">
    <source>
        <dbReference type="ARBA" id="ARBA00035306"/>
    </source>
</evidence>
<dbReference type="OMA" id="FSFWSEE"/>
<evidence type="ECO:0000256" key="4">
    <source>
        <dbReference type="ARBA" id="ARBA00035393"/>
    </source>
</evidence>
<accession>A0A5A8DS31</accession>
<evidence type="ECO:0000313" key="9">
    <source>
        <dbReference type="Proteomes" id="UP000322899"/>
    </source>
</evidence>
<dbReference type="EMBL" id="VLTN01000070">
    <property type="protein sequence ID" value="KAA0147251.1"/>
    <property type="molecule type" value="Genomic_DNA"/>
</dbReference>
<evidence type="ECO:0000313" key="8">
    <source>
        <dbReference type="EMBL" id="KAA0168295.1"/>
    </source>
</evidence>
<reference evidence="9 10" key="1">
    <citation type="submission" date="2019-07" db="EMBL/GenBank/DDBJ databases">
        <title>Genomes of Cafeteria roenbergensis.</title>
        <authorList>
            <person name="Fischer M.G."/>
            <person name="Hackl T."/>
            <person name="Roman M."/>
        </authorList>
    </citation>
    <scope>NUCLEOTIDE SEQUENCE [LARGE SCALE GENOMIC DNA]</scope>
    <source>
        <strain evidence="7 10">BVI</strain>
        <strain evidence="8 9">E4-10P</strain>
    </source>
</reference>
<proteinExistence type="inferred from homology"/>
<protein>
    <recommendedName>
        <fullName evidence="3 6">Queuosine 5'-phosphate N-glycosylase/hydrolase</fullName>
        <ecNumber evidence="6">3.2.2.-</ecNumber>
    </recommendedName>
    <alternativeName>
        <fullName evidence="4 6">Queuosine-nucleotide N-glycosylase/hydrolase</fullName>
    </alternativeName>
</protein>
<dbReference type="Pfam" id="PF10343">
    <property type="entry name" value="Q_salvage"/>
    <property type="match status" value="1"/>
</dbReference>
<gene>
    <name evidence="8" type="ORF">FNF27_07175</name>
    <name evidence="7" type="ORF">FNF29_07512</name>
</gene>
<dbReference type="GO" id="GO:0016787">
    <property type="term" value="F:hydrolase activity"/>
    <property type="evidence" value="ECO:0007669"/>
    <property type="project" value="UniProtKB-KW"/>
</dbReference>
<evidence type="ECO:0000313" key="7">
    <source>
        <dbReference type="EMBL" id="KAA0147251.1"/>
    </source>
</evidence>
<comment type="similarity">
    <text evidence="2 6">Belongs to the QNG1 protein family.</text>
</comment>
<evidence type="ECO:0000313" key="10">
    <source>
        <dbReference type="Proteomes" id="UP000323011"/>
    </source>
</evidence>
<dbReference type="EC" id="3.2.2.-" evidence="6"/>
<dbReference type="Proteomes" id="UP000322899">
    <property type="component" value="Unassembled WGS sequence"/>
</dbReference>
<name>A0A5A8DS31_CAFRO</name>
<dbReference type="GO" id="GO:0006400">
    <property type="term" value="P:tRNA modification"/>
    <property type="evidence" value="ECO:0007669"/>
    <property type="project" value="TreeGrafter"/>
</dbReference>
<keyword evidence="1 6" id="KW-0378">Hydrolase</keyword>
<evidence type="ECO:0000256" key="6">
    <source>
        <dbReference type="RuleBase" id="RU365002"/>
    </source>
</evidence>
<evidence type="ECO:0000256" key="1">
    <source>
        <dbReference type="ARBA" id="ARBA00022801"/>
    </source>
</evidence>
<dbReference type="InterPro" id="IPR019438">
    <property type="entry name" value="Q_salvage"/>
</dbReference>
<comment type="catalytic activity">
    <reaction evidence="5 6">
        <text>queuosine 5'-phosphate + H2O = queuine + D-ribose 5-phosphate</text>
        <dbReference type="Rhea" id="RHEA:75387"/>
        <dbReference type="ChEBI" id="CHEBI:15377"/>
        <dbReference type="ChEBI" id="CHEBI:17433"/>
        <dbReference type="ChEBI" id="CHEBI:78346"/>
        <dbReference type="ChEBI" id="CHEBI:194371"/>
    </reaction>
    <physiologicalReaction direction="left-to-right" evidence="5 6">
        <dbReference type="Rhea" id="RHEA:75388"/>
    </physiologicalReaction>
</comment>
<evidence type="ECO:0000256" key="5">
    <source>
        <dbReference type="ARBA" id="ARBA00048204"/>
    </source>
</evidence>
<keyword evidence="10" id="KW-1185">Reference proteome</keyword>
<evidence type="ECO:0000256" key="2">
    <source>
        <dbReference type="ARBA" id="ARBA00035119"/>
    </source>
</evidence>